<sequence length="207" mass="22793">MTAMAREADLDLGDRPDLEEVLWQAWLALELPEGFHAEIVEGFIEVSPTGRLTHALAANRLRRGLDAFLNESGFAGYQDTNVIHGKKAWIPDVLVAAEEYEADPNQLGVAGGDVQLVAEVVSRGHEDRKRDRVRKRREYARAGIPVYVIIDDFDGDGHVTVLTDPHPDRATYEAEIRVPYGTEVTVPEGPAKGFVIGVAITGEPRRA</sequence>
<dbReference type="SUPFAM" id="SSF52980">
    <property type="entry name" value="Restriction endonuclease-like"/>
    <property type="match status" value="1"/>
</dbReference>
<accession>A0ABZ1WKZ1</accession>
<proteinExistence type="predicted"/>
<dbReference type="PANTHER" id="PTHR35400:SF3">
    <property type="entry name" value="SLL1072 PROTEIN"/>
    <property type="match status" value="1"/>
</dbReference>
<dbReference type="InterPro" id="IPR012296">
    <property type="entry name" value="Nuclease_put_TT1808"/>
</dbReference>
<dbReference type="PANTHER" id="PTHR35400">
    <property type="entry name" value="SLR1083 PROTEIN"/>
    <property type="match status" value="1"/>
</dbReference>
<dbReference type="CDD" id="cd06260">
    <property type="entry name" value="DUF820-like"/>
    <property type="match status" value="1"/>
</dbReference>
<name>A0ABZ1WKZ1_9ACTN</name>
<dbReference type="Pfam" id="PF05685">
    <property type="entry name" value="Uma2"/>
    <property type="match status" value="1"/>
</dbReference>
<evidence type="ECO:0000259" key="1">
    <source>
        <dbReference type="Pfam" id="PF05685"/>
    </source>
</evidence>
<feature type="domain" description="Putative restriction endonuclease" evidence="1">
    <location>
        <begin position="24"/>
        <end position="190"/>
    </location>
</feature>
<evidence type="ECO:0000313" key="3">
    <source>
        <dbReference type="Proteomes" id="UP001432014"/>
    </source>
</evidence>
<keyword evidence="2" id="KW-0540">Nuclease</keyword>
<keyword evidence="3" id="KW-1185">Reference proteome</keyword>
<gene>
    <name evidence="2" type="ORF">OG469_15725</name>
</gene>
<dbReference type="RefSeq" id="WP_329501301.1">
    <property type="nucleotide sequence ID" value="NZ_CP108460.1"/>
</dbReference>
<dbReference type="Proteomes" id="UP001432014">
    <property type="component" value="Chromosome"/>
</dbReference>
<keyword evidence="2" id="KW-0255">Endonuclease</keyword>
<dbReference type="InterPro" id="IPR008538">
    <property type="entry name" value="Uma2"/>
</dbReference>
<keyword evidence="2" id="KW-0378">Hydrolase</keyword>
<dbReference type="InterPro" id="IPR011335">
    <property type="entry name" value="Restrct_endonuc-II-like"/>
</dbReference>
<dbReference type="EMBL" id="CP108482">
    <property type="protein sequence ID" value="WUS61532.1"/>
    <property type="molecule type" value="Genomic_DNA"/>
</dbReference>
<dbReference type="Gene3D" id="3.90.1570.10">
    <property type="entry name" value="tt1808, chain A"/>
    <property type="match status" value="1"/>
</dbReference>
<dbReference type="GO" id="GO:0004519">
    <property type="term" value="F:endonuclease activity"/>
    <property type="evidence" value="ECO:0007669"/>
    <property type="project" value="UniProtKB-KW"/>
</dbReference>
<evidence type="ECO:0000313" key="2">
    <source>
        <dbReference type="EMBL" id="WUS61532.1"/>
    </source>
</evidence>
<reference evidence="2 3" key="1">
    <citation type="submission" date="2022-10" db="EMBL/GenBank/DDBJ databases">
        <title>The complete genomes of actinobacterial strains from the NBC collection.</title>
        <authorList>
            <person name="Joergensen T.S."/>
            <person name="Alvarez Arevalo M."/>
            <person name="Sterndorff E.B."/>
            <person name="Faurdal D."/>
            <person name="Vuksanovic O."/>
            <person name="Mourched A.-S."/>
            <person name="Charusanti P."/>
            <person name="Shaw S."/>
            <person name="Blin K."/>
            <person name="Weber T."/>
        </authorList>
    </citation>
    <scope>NUCLEOTIDE SEQUENCE [LARGE SCALE GENOMIC DNA]</scope>
    <source>
        <strain evidence="2 3">NBC_01247</strain>
    </source>
</reference>
<protein>
    <submittedName>
        <fullName evidence="2">Uma2 family endonuclease</fullName>
    </submittedName>
</protein>
<organism evidence="2 3">
    <name type="scientific">Kitasatospora herbaricolor</name>
    <dbReference type="NCBI Taxonomy" id="68217"/>
    <lineage>
        <taxon>Bacteria</taxon>
        <taxon>Bacillati</taxon>
        <taxon>Actinomycetota</taxon>
        <taxon>Actinomycetes</taxon>
        <taxon>Kitasatosporales</taxon>
        <taxon>Streptomycetaceae</taxon>
        <taxon>Kitasatospora</taxon>
    </lineage>
</organism>